<dbReference type="PANTHER" id="PTHR38599">
    <property type="entry name" value="CUPIN DOMAIN PROTEIN (AFU_ORTHOLOGUE AFUA_3G13620)"/>
    <property type="match status" value="1"/>
</dbReference>
<keyword evidence="3" id="KW-1185">Reference proteome</keyword>
<organism evidence="2 3">
    <name type="scientific">Bradyrhizobium erythrophlei</name>
    <dbReference type="NCBI Taxonomy" id="1437360"/>
    <lineage>
        <taxon>Bacteria</taxon>
        <taxon>Pseudomonadati</taxon>
        <taxon>Pseudomonadota</taxon>
        <taxon>Alphaproteobacteria</taxon>
        <taxon>Hyphomicrobiales</taxon>
        <taxon>Nitrobacteraceae</taxon>
        <taxon>Bradyrhizobium</taxon>
    </lineage>
</organism>
<dbReference type="RefSeq" id="WP_072821647.1">
    <property type="nucleotide sequence ID" value="NZ_LT670849.1"/>
</dbReference>
<dbReference type="InterPro" id="IPR014710">
    <property type="entry name" value="RmlC-like_jellyroll"/>
</dbReference>
<dbReference type="Gene3D" id="2.60.120.10">
    <property type="entry name" value="Jelly Rolls"/>
    <property type="match status" value="1"/>
</dbReference>
<sequence>MHNHLRAAVLVTGGILLGLGSSEVIHAQMPGLATKQIFKTDLSNLPGQEAIIYASEWPPGFRLPLHKHEGGHEFVYVIEGEQTFEIDGVGTKIVKAGEIVYTPPDTAHFGRNATDRISKTLVIRIKDKDKPVTTEVK</sequence>
<gene>
    <name evidence="2" type="ORF">SAMN05444170_4847</name>
</gene>
<evidence type="ECO:0000259" key="1">
    <source>
        <dbReference type="Pfam" id="PF07883"/>
    </source>
</evidence>
<feature type="domain" description="Cupin type-2" evidence="1">
    <location>
        <begin position="56"/>
        <end position="123"/>
    </location>
</feature>
<reference evidence="3" key="1">
    <citation type="submission" date="2016-11" db="EMBL/GenBank/DDBJ databases">
        <authorList>
            <person name="Varghese N."/>
            <person name="Submissions S."/>
        </authorList>
    </citation>
    <scope>NUCLEOTIDE SEQUENCE [LARGE SCALE GENOMIC DNA]</scope>
    <source>
        <strain evidence="3">GAS401</strain>
    </source>
</reference>
<proteinExistence type="predicted"/>
<evidence type="ECO:0000313" key="3">
    <source>
        <dbReference type="Proteomes" id="UP000184096"/>
    </source>
</evidence>
<dbReference type="OrthoDB" id="9180677at2"/>
<dbReference type="SUPFAM" id="SSF51182">
    <property type="entry name" value="RmlC-like cupins"/>
    <property type="match status" value="1"/>
</dbReference>
<dbReference type="InterPro" id="IPR013096">
    <property type="entry name" value="Cupin_2"/>
</dbReference>
<dbReference type="Proteomes" id="UP000184096">
    <property type="component" value="Chromosome I"/>
</dbReference>
<protein>
    <submittedName>
        <fullName evidence="2">Cupin domain protein</fullName>
    </submittedName>
</protein>
<dbReference type="PANTHER" id="PTHR38599:SF1">
    <property type="entry name" value="CUPIN DOMAIN PROTEIN (AFU_ORTHOLOGUE AFUA_3G13620)"/>
    <property type="match status" value="1"/>
</dbReference>
<dbReference type="AlphaFoldDB" id="A0A1M7UFA0"/>
<name>A0A1M7UFA0_9BRAD</name>
<accession>A0A1M7UFA0</accession>
<dbReference type="EMBL" id="LT670849">
    <property type="protein sequence ID" value="SHN81668.1"/>
    <property type="molecule type" value="Genomic_DNA"/>
</dbReference>
<dbReference type="InterPro" id="IPR011051">
    <property type="entry name" value="RmlC_Cupin_sf"/>
</dbReference>
<evidence type="ECO:0000313" key="2">
    <source>
        <dbReference type="EMBL" id="SHN81668.1"/>
    </source>
</evidence>
<dbReference type="Pfam" id="PF07883">
    <property type="entry name" value="Cupin_2"/>
    <property type="match status" value="1"/>
</dbReference>